<feature type="domain" description="Fibronectin type-III" evidence="3">
    <location>
        <begin position="465"/>
        <end position="563"/>
    </location>
</feature>
<gene>
    <name evidence="5" type="primary">LOC106054091</name>
</gene>
<dbReference type="InterPro" id="IPR050964">
    <property type="entry name" value="Striated_Muscle_Regulatory"/>
</dbReference>
<dbReference type="InterPro" id="IPR007110">
    <property type="entry name" value="Ig-like_dom"/>
</dbReference>
<protein>
    <submittedName>
        <fullName evidence="5">Neuroglian-like</fullName>
    </submittedName>
</protein>
<evidence type="ECO:0000259" key="2">
    <source>
        <dbReference type="PROSITE" id="PS50835"/>
    </source>
</evidence>
<dbReference type="Gene3D" id="2.60.40.10">
    <property type="entry name" value="Immunoglobulins"/>
    <property type="match status" value="5"/>
</dbReference>
<dbReference type="SMART" id="SM00409">
    <property type="entry name" value="IG"/>
    <property type="match status" value="1"/>
</dbReference>
<organism evidence="4 5">
    <name type="scientific">Biomphalaria glabrata</name>
    <name type="common">Bloodfluke planorb</name>
    <name type="synonym">Freshwater snail</name>
    <dbReference type="NCBI Taxonomy" id="6526"/>
    <lineage>
        <taxon>Eukaryota</taxon>
        <taxon>Metazoa</taxon>
        <taxon>Spiralia</taxon>
        <taxon>Lophotrochozoa</taxon>
        <taxon>Mollusca</taxon>
        <taxon>Gastropoda</taxon>
        <taxon>Heterobranchia</taxon>
        <taxon>Euthyneura</taxon>
        <taxon>Panpulmonata</taxon>
        <taxon>Hygrophila</taxon>
        <taxon>Lymnaeoidea</taxon>
        <taxon>Planorbidae</taxon>
        <taxon>Biomphalaria</taxon>
    </lineage>
</organism>
<name>A0A9W3A230_BIOGL</name>
<dbReference type="Pfam" id="PF00041">
    <property type="entry name" value="fn3"/>
    <property type="match status" value="2"/>
</dbReference>
<dbReference type="PRINTS" id="PR00014">
    <property type="entry name" value="FNTYPEIII"/>
</dbReference>
<dbReference type="AlphaFoldDB" id="A0A9W3A230"/>
<dbReference type="PANTHER" id="PTHR13817">
    <property type="entry name" value="TITIN"/>
    <property type="match status" value="1"/>
</dbReference>
<proteinExistence type="predicted"/>
<dbReference type="Pfam" id="PF07679">
    <property type="entry name" value="I-set"/>
    <property type="match status" value="1"/>
</dbReference>
<evidence type="ECO:0000313" key="5">
    <source>
        <dbReference type="RefSeq" id="XP_055881239.1"/>
    </source>
</evidence>
<feature type="domain" description="Ig-like" evidence="2">
    <location>
        <begin position="47"/>
        <end position="143"/>
    </location>
</feature>
<dbReference type="InterPro" id="IPR003961">
    <property type="entry name" value="FN3_dom"/>
</dbReference>
<feature type="domain" description="Fibronectin type-III" evidence="3">
    <location>
        <begin position="147"/>
        <end position="246"/>
    </location>
</feature>
<dbReference type="InterPro" id="IPR013098">
    <property type="entry name" value="Ig_I-set"/>
</dbReference>
<evidence type="ECO:0000256" key="1">
    <source>
        <dbReference type="ARBA" id="ARBA00022737"/>
    </source>
</evidence>
<feature type="domain" description="Fibronectin type-III" evidence="3">
    <location>
        <begin position="352"/>
        <end position="461"/>
    </location>
</feature>
<dbReference type="GeneID" id="106054091"/>
<dbReference type="SUPFAM" id="SSF49265">
    <property type="entry name" value="Fibronectin type III"/>
    <property type="match status" value="2"/>
</dbReference>
<evidence type="ECO:0000313" key="4">
    <source>
        <dbReference type="Proteomes" id="UP001165740"/>
    </source>
</evidence>
<keyword evidence="4" id="KW-1185">Reference proteome</keyword>
<dbReference type="SUPFAM" id="SSF48726">
    <property type="entry name" value="Immunoglobulin"/>
    <property type="match status" value="1"/>
</dbReference>
<dbReference type="PROSITE" id="PS50835">
    <property type="entry name" value="IG_LIKE"/>
    <property type="match status" value="1"/>
</dbReference>
<dbReference type="InterPro" id="IPR036179">
    <property type="entry name" value="Ig-like_dom_sf"/>
</dbReference>
<dbReference type="Proteomes" id="UP001165740">
    <property type="component" value="Chromosome 4"/>
</dbReference>
<evidence type="ECO:0000259" key="3">
    <source>
        <dbReference type="PROSITE" id="PS50853"/>
    </source>
</evidence>
<dbReference type="InterPro" id="IPR036116">
    <property type="entry name" value="FN3_sf"/>
</dbReference>
<keyword evidence="1" id="KW-0677">Repeat</keyword>
<dbReference type="OMA" id="WNDSENN"/>
<dbReference type="RefSeq" id="XP_055881239.1">
    <property type="nucleotide sequence ID" value="XM_056025264.1"/>
</dbReference>
<sequence>MSSARTLFTPIRRSSMYAAHIALTLVLTLAWQCCLGFSFNGSTQKEERMTDVAAQEGDTAKFLCPITTLARNLGKNQITVYWTFGGRRIEIDPDMEEEGHYASKAFEGRQVLVINKIRTDDEGEYGCVVSVSDWTGKAVGKLTVLRAPDPPHDVRVISCYGNTAELSWQPGKSNGAEIQQFVLQYTLKEKPDTWFDFYDEVSGDKNTSYVEIPPYGTYMFRVLARNAVGVSRPSTVTSRDCTTPPDRPDRNPINVLTKTDKKGFLVIEWEPLPRLLFHGPGFCYMVLWRRKGSLAWNSAVVNGTFASRYEHEVDEIYGLFEVQVKSKNDMGEAHQPAFIYLGRSFEAEPQVIISGFQQDPSRPFSANTAYFKWEHVDPEDKRMHGKFRGYKLLYWKWNDSENNKKHVFIPDTFPSLEPGSQFKAALSDLPAYSTFHVQVVVVNTHYHGPPSDTVQVFTPEGLPDAVQGLFAVTVTSDSVTLRWLPPDRPNGLILGYDIGYQIVTGNNLGPMVKAKSSSMTPTSLQARVDNLKPNVRYRFSIVGRTQAGKGDVAYIDVRTTNRTISAETSGSTLFRAHNDKPSAFDSSPENSSWSSRCRSYLPLVYFSALLVFHNIVDIL</sequence>
<dbReference type="CDD" id="cd00063">
    <property type="entry name" value="FN3"/>
    <property type="match status" value="3"/>
</dbReference>
<dbReference type="PANTHER" id="PTHR13817:SF166">
    <property type="entry name" value="NEURONAL IGCAM-RELATED"/>
    <property type="match status" value="1"/>
</dbReference>
<accession>A0A9W3A230</accession>
<dbReference type="SMART" id="SM00060">
    <property type="entry name" value="FN3"/>
    <property type="match status" value="3"/>
</dbReference>
<reference evidence="5" key="1">
    <citation type="submission" date="2025-08" db="UniProtKB">
        <authorList>
            <consortium name="RefSeq"/>
        </authorList>
    </citation>
    <scope>IDENTIFICATION</scope>
</reference>
<dbReference type="OrthoDB" id="6244967at2759"/>
<dbReference type="PROSITE" id="PS50853">
    <property type="entry name" value="FN3"/>
    <property type="match status" value="3"/>
</dbReference>
<dbReference type="InterPro" id="IPR013783">
    <property type="entry name" value="Ig-like_fold"/>
</dbReference>
<dbReference type="InterPro" id="IPR003599">
    <property type="entry name" value="Ig_sub"/>
</dbReference>